<reference evidence="1" key="1">
    <citation type="journal article" date="2017" name="Nature">
        <title>The sunflower genome provides insights into oil metabolism, flowering and Asterid evolution.</title>
        <authorList>
            <person name="Badouin H."/>
            <person name="Gouzy J."/>
            <person name="Grassa C.J."/>
            <person name="Murat F."/>
            <person name="Staton S.E."/>
            <person name="Cottret L."/>
            <person name="Lelandais-Briere C."/>
            <person name="Owens G.L."/>
            <person name="Carrere S."/>
            <person name="Mayjonade B."/>
            <person name="Legrand L."/>
            <person name="Gill N."/>
            <person name="Kane N.C."/>
            <person name="Bowers J.E."/>
            <person name="Hubner S."/>
            <person name="Bellec A."/>
            <person name="Berard A."/>
            <person name="Berges H."/>
            <person name="Blanchet N."/>
            <person name="Boniface M.C."/>
            <person name="Brunel D."/>
            <person name="Catrice O."/>
            <person name="Chaidir N."/>
            <person name="Claudel C."/>
            <person name="Donnadieu C."/>
            <person name="Faraut T."/>
            <person name="Fievet G."/>
            <person name="Helmstetter N."/>
            <person name="King M."/>
            <person name="Knapp S.J."/>
            <person name="Lai Z."/>
            <person name="Le Paslier M.C."/>
            <person name="Lippi Y."/>
            <person name="Lorenzon L."/>
            <person name="Mandel J.R."/>
            <person name="Marage G."/>
            <person name="Marchand G."/>
            <person name="Marquand E."/>
            <person name="Bret-Mestries E."/>
            <person name="Morien E."/>
            <person name="Nambeesan S."/>
            <person name="Nguyen T."/>
            <person name="Pegot-Espagnet P."/>
            <person name="Pouilly N."/>
            <person name="Raftis F."/>
            <person name="Sallet E."/>
            <person name="Schiex T."/>
            <person name="Thomas J."/>
            <person name="Vandecasteele C."/>
            <person name="Vares D."/>
            <person name="Vear F."/>
            <person name="Vautrin S."/>
            <person name="Crespi M."/>
            <person name="Mangin B."/>
            <person name="Burke J.M."/>
            <person name="Salse J."/>
            <person name="Munos S."/>
            <person name="Vincourt P."/>
            <person name="Rieseberg L.H."/>
            <person name="Langlade N.B."/>
        </authorList>
    </citation>
    <scope>NUCLEOTIDE SEQUENCE</scope>
    <source>
        <tissue evidence="1">Leaves</tissue>
    </source>
</reference>
<comment type="caution">
    <text evidence="1">The sequence shown here is derived from an EMBL/GenBank/DDBJ whole genome shotgun (WGS) entry which is preliminary data.</text>
</comment>
<evidence type="ECO:0000313" key="1">
    <source>
        <dbReference type="EMBL" id="KAF5809045.1"/>
    </source>
</evidence>
<organism evidence="1 2">
    <name type="scientific">Helianthus annuus</name>
    <name type="common">Common sunflower</name>
    <dbReference type="NCBI Taxonomy" id="4232"/>
    <lineage>
        <taxon>Eukaryota</taxon>
        <taxon>Viridiplantae</taxon>
        <taxon>Streptophyta</taxon>
        <taxon>Embryophyta</taxon>
        <taxon>Tracheophyta</taxon>
        <taxon>Spermatophyta</taxon>
        <taxon>Magnoliopsida</taxon>
        <taxon>eudicotyledons</taxon>
        <taxon>Gunneridae</taxon>
        <taxon>Pentapetalae</taxon>
        <taxon>asterids</taxon>
        <taxon>campanulids</taxon>
        <taxon>Asterales</taxon>
        <taxon>Asteraceae</taxon>
        <taxon>Asteroideae</taxon>
        <taxon>Heliantheae alliance</taxon>
        <taxon>Heliantheae</taxon>
        <taxon>Helianthus</taxon>
    </lineage>
</organism>
<evidence type="ECO:0000313" key="2">
    <source>
        <dbReference type="Proteomes" id="UP000215914"/>
    </source>
</evidence>
<proteinExistence type="predicted"/>
<dbReference type="EMBL" id="MNCJ02000319">
    <property type="protein sequence ID" value="KAF5809045.1"/>
    <property type="molecule type" value="Genomic_DNA"/>
</dbReference>
<dbReference type="Proteomes" id="UP000215914">
    <property type="component" value="Unassembled WGS sequence"/>
</dbReference>
<accession>A0A9K3NRA7</accession>
<keyword evidence="2" id="KW-1185">Reference proteome</keyword>
<sequence>MVVGGSGAAVVVALVLGGTGGEGAEEKVKLSCGIAEVVKTVWLFLVLGLG</sequence>
<dbReference type="AlphaFoldDB" id="A0A9K3NRA7"/>
<protein>
    <submittedName>
        <fullName evidence="1">Uncharacterized protein</fullName>
    </submittedName>
</protein>
<gene>
    <name evidence="1" type="ORF">HanXRQr2_Chr04g0152541</name>
</gene>
<dbReference type="Gramene" id="mRNA:HanXRQr2_Chr04g0152541">
    <property type="protein sequence ID" value="CDS:HanXRQr2_Chr04g0152541.1"/>
    <property type="gene ID" value="HanXRQr2_Chr04g0152541"/>
</dbReference>
<name>A0A9K3NRA7_HELAN</name>
<reference evidence="1" key="2">
    <citation type="submission" date="2020-06" db="EMBL/GenBank/DDBJ databases">
        <title>Helianthus annuus Genome sequencing and assembly Release 2.</title>
        <authorList>
            <person name="Gouzy J."/>
            <person name="Langlade N."/>
            <person name="Munos S."/>
        </authorList>
    </citation>
    <scope>NUCLEOTIDE SEQUENCE</scope>
    <source>
        <tissue evidence="1">Leaves</tissue>
    </source>
</reference>